<feature type="region of interest" description="Disordered" evidence="4">
    <location>
        <begin position="1282"/>
        <end position="1373"/>
    </location>
</feature>
<dbReference type="Gene3D" id="3.40.50.11210">
    <property type="entry name" value="Rap/Ran-GAP"/>
    <property type="match status" value="2"/>
</dbReference>
<dbReference type="OrthoDB" id="2499658at2759"/>
<feature type="domain" description="Rap-GAP" evidence="5">
    <location>
        <begin position="56"/>
        <end position="723"/>
    </location>
</feature>
<protein>
    <submittedName>
        <fullName evidence="7">Signal-induced proliferation-associated 1-like protein 3</fullName>
    </submittedName>
</protein>
<comment type="caution">
    <text evidence="7">The sequence shown here is derived from an EMBL/GenBank/DDBJ whole genome shotgun (WGS) entry which is preliminary data.</text>
</comment>
<dbReference type="PROSITE" id="PS50085">
    <property type="entry name" value="RAPGAP"/>
    <property type="match status" value="1"/>
</dbReference>
<dbReference type="GO" id="GO:0005096">
    <property type="term" value="F:GTPase activator activity"/>
    <property type="evidence" value="ECO:0007669"/>
    <property type="project" value="UniProtKB-KW"/>
</dbReference>
<dbReference type="GO" id="GO:0005794">
    <property type="term" value="C:Golgi apparatus"/>
    <property type="evidence" value="ECO:0007669"/>
    <property type="project" value="TreeGrafter"/>
</dbReference>
<feature type="compositionally biased region" description="Polar residues" evidence="4">
    <location>
        <begin position="1417"/>
        <end position="1426"/>
    </location>
</feature>
<evidence type="ECO:0000259" key="5">
    <source>
        <dbReference type="PROSITE" id="PS50085"/>
    </source>
</evidence>
<feature type="compositionally biased region" description="Basic and acidic residues" evidence="4">
    <location>
        <begin position="158"/>
        <end position="567"/>
    </location>
</feature>
<feature type="compositionally biased region" description="Basic and acidic residues" evidence="4">
    <location>
        <begin position="1554"/>
        <end position="1564"/>
    </location>
</feature>
<dbReference type="InterPro" id="IPR035974">
    <property type="entry name" value="Rap/Ran-GAP_sf"/>
</dbReference>
<dbReference type="GO" id="GO:0051056">
    <property type="term" value="P:regulation of small GTPase mediated signal transduction"/>
    <property type="evidence" value="ECO:0007669"/>
    <property type="project" value="InterPro"/>
</dbReference>
<dbReference type="Pfam" id="PF02145">
    <property type="entry name" value="Rap_GAP"/>
    <property type="match status" value="2"/>
</dbReference>
<reference evidence="7 8" key="1">
    <citation type="journal article" date="2019" name="Genome Biol. Evol.">
        <title>Whole-Genome Sequencing of the Giant Devil Catfish, Bagarius yarrelli.</title>
        <authorList>
            <person name="Jiang W."/>
            <person name="Lv Y."/>
            <person name="Cheng L."/>
            <person name="Yang K."/>
            <person name="Chao B."/>
            <person name="Wang X."/>
            <person name="Li Y."/>
            <person name="Pan X."/>
            <person name="You X."/>
            <person name="Zhang Y."/>
            <person name="Yang J."/>
            <person name="Li J."/>
            <person name="Zhang X."/>
            <person name="Liu S."/>
            <person name="Sun C."/>
            <person name="Yang J."/>
            <person name="Shi Q."/>
        </authorList>
    </citation>
    <scope>NUCLEOTIDE SEQUENCE [LARGE SCALE GENOMIC DNA]</scope>
    <source>
        <strain evidence="7">JWS20170419001</strain>
        <tissue evidence="7">Muscle</tissue>
    </source>
</reference>
<evidence type="ECO:0000313" key="7">
    <source>
        <dbReference type="EMBL" id="TST73079.1"/>
    </source>
</evidence>
<dbReference type="Proteomes" id="UP000319801">
    <property type="component" value="Unassembled WGS sequence"/>
</dbReference>
<keyword evidence="3" id="KW-0175">Coiled coil</keyword>
<feature type="compositionally biased region" description="Basic and acidic residues" evidence="4">
    <location>
        <begin position="1195"/>
        <end position="1211"/>
    </location>
</feature>
<dbReference type="InterPro" id="IPR050989">
    <property type="entry name" value="Rap1_Ran_GAP"/>
</dbReference>
<proteinExistence type="predicted"/>
<accession>A0A556V3V5</accession>
<dbReference type="GO" id="GO:0003382">
    <property type="term" value="P:epithelial cell morphogenesis"/>
    <property type="evidence" value="ECO:0007669"/>
    <property type="project" value="TreeGrafter"/>
</dbReference>
<evidence type="ECO:0000256" key="2">
    <source>
        <dbReference type="ARBA" id="ARBA00022553"/>
    </source>
</evidence>
<gene>
    <name evidence="7" type="ORF">Baya_12787</name>
</gene>
<dbReference type="GO" id="GO:0005886">
    <property type="term" value="C:plasma membrane"/>
    <property type="evidence" value="ECO:0007669"/>
    <property type="project" value="TreeGrafter"/>
</dbReference>
<feature type="compositionally biased region" description="Polar residues" evidence="4">
    <location>
        <begin position="1330"/>
        <end position="1341"/>
    </location>
</feature>
<dbReference type="SMART" id="SM00228">
    <property type="entry name" value="PDZ"/>
    <property type="match status" value="1"/>
</dbReference>
<keyword evidence="2" id="KW-0597">Phosphoprotein</keyword>
<feature type="region of interest" description="Disordered" evidence="4">
    <location>
        <begin position="1554"/>
        <end position="1577"/>
    </location>
</feature>
<organism evidence="7 8">
    <name type="scientific">Bagarius yarrelli</name>
    <name type="common">Goonch</name>
    <name type="synonym">Bagrus yarrelli</name>
    <dbReference type="NCBI Taxonomy" id="175774"/>
    <lineage>
        <taxon>Eukaryota</taxon>
        <taxon>Metazoa</taxon>
        <taxon>Chordata</taxon>
        <taxon>Craniata</taxon>
        <taxon>Vertebrata</taxon>
        <taxon>Euteleostomi</taxon>
        <taxon>Actinopterygii</taxon>
        <taxon>Neopterygii</taxon>
        <taxon>Teleostei</taxon>
        <taxon>Ostariophysi</taxon>
        <taxon>Siluriformes</taxon>
        <taxon>Sisoridae</taxon>
        <taxon>Sisorinae</taxon>
        <taxon>Bagarius</taxon>
    </lineage>
</organism>
<sequence>MVTLRGSVAEDAVPSTAKHGTVRGLPLKEVLEFVLPELNLACLRLALNTPKVTEQLLKLDEQGLSQKHKVGILLCRANQSTEEGMYNNEEATPAFTAFLELLGDTVCLKGFSKYAAQLDTKTDSTGTQSLYTTYQDYEIMFHVSTMLPYMPNNPQQGPRERERDRGKERGTERKREGPRERERDREKERGTEGKREGPRERERDRGKERGTEGKGEGPRERERDREKERGTEGGKKERDRGKERGTEGRPKRERRPREGPRERSERGTRERERDRGKERRTEERETGNRDPEGKRRTDGRGKRGRTRGKETDRGRDRGKERGTERRTEGKREGPRERERDREKERGTERKREGPREREREKREGPREREGREEREGPRERERTRERERDRGKERGTEREREGPRERERDRGKERGTEGKREGRAREERGTREKERGTEGKREGPRERERDRGKERGTEGKREGPRERERDRGKERGTERKRDGPRERERDRGKERGTEGKREGPRERERDRGRERDGRTRERERKKDRREDEGKIDRETDERKRTGKRDREKKERGTERRETGLRERDRELGHTISLAHPLLSTLISDGISQPVVVWTQQWEVFSLLRKRHIGNDIVTIIFQEPGALPFTPQNIRSHFQHVFVIVRVHNPCSENTCYSVAVTRMKDVPPFGPPLPPSGATFRDPASFRSFLLAKIINAENAAHKSEKFHTMAARTRQGYLRDLAENCASSTPLDTSGKLNNLISLASKRRERVRARQGAELSAAGAVAWRVVAQDFSGGGAELPCVLAISTEYVVLADCSTKEVVFNCFCADVIGWTAERLNLKLYFGRGDHVALRVPEGGAQDIREVLQRLKVLTIGCETVDMTLRRNGLGQLGFHVRLDSTVSEVEEYGFAWQAGLRQGSRLVEICKVAAVTLTHDQMIDLLRTSVTVKVVIIPPFEEGGARRSQLNFCLSFTSPVRNTDRLLKGEDACLRSDVDVCPRAGWLDDERDGTASEIRPRLLYTESARLTHTHFLMLTNEGGVWGISCERVSVSDFLRKLNCKEQKGDAEPMAASYRSTQRGPTWRLDSPPTAPSAQRWTAVGPPSAPRRTHKGLVPVPYREPQHIPTKRPVSYPENHYSVSPVGADRSLPYRNPSASFSSPGSALSPTALTGPFVRYKPSPERQVPLITKKNKPMWHVAASSRSASGGGAHRRQNRQELQGKDSPNRHSKGETQYSSHSSSNTLSSNASSSHSDERWFDTMGASTTGALSDPCDPCDPCDPDSMGKGGSNDSGIDATTLYAPTSASKSSKASRSHAGTPHKSLHSSATYSGLHELSAARVGDGLRRESSPVITASTNQSKSYRTRTFPPPGSASADFKTSEHSAGFSTSPRKTLQRTFSDESLCSGRRDSSFANAQLFDGQAPPPSDLLFTSTLPTRRHGSTTNHGTHMPSKKVRDKVPPMRRLDPGLMPLPDTASGLEWSSLVNAAKAYEVQRAVSLFSLSEPHVGGAELRPVMSPVPFHTPQTARTTPTLNSDEAPGDLSGRLYHLEVMLKQLNNDLEKMAHLRENNQRLQEESHSASEQLRKFSQLLSSTSDRK</sequence>
<dbReference type="SUPFAM" id="SSF111347">
    <property type="entry name" value="Rap/Ran-GAP"/>
    <property type="match status" value="2"/>
</dbReference>
<evidence type="ECO:0000259" key="6">
    <source>
        <dbReference type="PROSITE" id="PS50106"/>
    </source>
</evidence>
<dbReference type="PANTHER" id="PTHR15711:SF15">
    <property type="entry name" value="SIGNAL-INDUCED PROLIFERATION-ASSOCIATED 1-LIKE PROTEIN 3"/>
    <property type="match status" value="1"/>
</dbReference>
<evidence type="ECO:0000313" key="8">
    <source>
        <dbReference type="Proteomes" id="UP000319801"/>
    </source>
</evidence>
<dbReference type="GO" id="GO:0090162">
    <property type="term" value="P:establishment of epithelial cell polarity"/>
    <property type="evidence" value="ECO:0007669"/>
    <property type="project" value="TreeGrafter"/>
</dbReference>
<evidence type="ECO:0000256" key="3">
    <source>
        <dbReference type="ARBA" id="ARBA00023054"/>
    </source>
</evidence>
<dbReference type="InterPro" id="IPR021818">
    <property type="entry name" value="SIPA1L_C"/>
</dbReference>
<dbReference type="CDD" id="cd06745">
    <property type="entry name" value="PDZ_SIPA1-like"/>
    <property type="match status" value="1"/>
</dbReference>
<dbReference type="Gene3D" id="2.30.42.10">
    <property type="match status" value="1"/>
</dbReference>
<dbReference type="InterPro" id="IPR001478">
    <property type="entry name" value="PDZ"/>
</dbReference>
<evidence type="ECO:0000256" key="1">
    <source>
        <dbReference type="ARBA" id="ARBA00022468"/>
    </source>
</evidence>
<dbReference type="EMBL" id="VCAZ01000112">
    <property type="protein sequence ID" value="TST73079.1"/>
    <property type="molecule type" value="Genomic_DNA"/>
</dbReference>
<name>A0A556V3V5_BAGYA</name>
<feature type="region of interest" description="Disordered" evidence="4">
    <location>
        <begin position="1167"/>
        <end position="1238"/>
    </location>
</feature>
<feature type="compositionally biased region" description="Polar residues" evidence="4">
    <location>
        <begin position="1568"/>
        <end position="1577"/>
    </location>
</feature>
<feature type="region of interest" description="Disordered" evidence="4">
    <location>
        <begin position="1417"/>
        <end position="1439"/>
    </location>
</feature>
<dbReference type="Pfam" id="PF11881">
    <property type="entry name" value="SPAR_C"/>
    <property type="match status" value="1"/>
</dbReference>
<feature type="region of interest" description="Disordered" evidence="4">
    <location>
        <begin position="148"/>
        <end position="567"/>
    </location>
</feature>
<keyword evidence="8" id="KW-1185">Reference proteome</keyword>
<dbReference type="PROSITE" id="PS50106">
    <property type="entry name" value="PDZ"/>
    <property type="match status" value="1"/>
</dbReference>
<dbReference type="PANTHER" id="PTHR15711">
    <property type="entry name" value="RAP GTPASE-ACTIVATING PROTEIN"/>
    <property type="match status" value="1"/>
</dbReference>
<dbReference type="InterPro" id="IPR000331">
    <property type="entry name" value="Rap/Ran_GAP_dom"/>
</dbReference>
<keyword evidence="1" id="KW-0343">GTPase activation</keyword>
<dbReference type="InterPro" id="IPR036034">
    <property type="entry name" value="PDZ_sf"/>
</dbReference>
<evidence type="ECO:0000256" key="4">
    <source>
        <dbReference type="SAM" id="MobiDB-lite"/>
    </source>
</evidence>
<feature type="compositionally biased region" description="Low complexity" evidence="4">
    <location>
        <begin position="1216"/>
        <end position="1231"/>
    </location>
</feature>
<feature type="region of interest" description="Disordered" evidence="4">
    <location>
        <begin position="1050"/>
        <end position="1119"/>
    </location>
</feature>
<feature type="domain" description="PDZ" evidence="6">
    <location>
        <begin position="863"/>
        <end position="927"/>
    </location>
</feature>
<dbReference type="SUPFAM" id="SSF50156">
    <property type="entry name" value="PDZ domain-like"/>
    <property type="match status" value="1"/>
</dbReference>